<keyword evidence="4" id="KW-1185">Reference proteome</keyword>
<name>A0A183EHG3_9BILA</name>
<dbReference type="Proteomes" id="UP000271098">
    <property type="component" value="Unassembled WGS sequence"/>
</dbReference>
<gene>
    <name evidence="3" type="ORF">GPUH_LOCUS20403</name>
</gene>
<evidence type="ECO:0000313" key="3">
    <source>
        <dbReference type="EMBL" id="VDN35960.1"/>
    </source>
</evidence>
<accession>A0A183EHG3</accession>
<proteinExistence type="predicted"/>
<sequence>MWFIVSSYLTSVNLFYCSTQVVAATEHDESMDVVNETLSQLERSPSWDSAHSDDLFDSQEPDESIKERQVHPAKVA</sequence>
<keyword evidence="2" id="KW-0732">Signal</keyword>
<organism evidence="5">
    <name type="scientific">Gongylonema pulchrum</name>
    <dbReference type="NCBI Taxonomy" id="637853"/>
    <lineage>
        <taxon>Eukaryota</taxon>
        <taxon>Metazoa</taxon>
        <taxon>Ecdysozoa</taxon>
        <taxon>Nematoda</taxon>
        <taxon>Chromadorea</taxon>
        <taxon>Rhabditida</taxon>
        <taxon>Spirurina</taxon>
        <taxon>Spiruromorpha</taxon>
        <taxon>Spiruroidea</taxon>
        <taxon>Gongylonematidae</taxon>
        <taxon>Gongylonema</taxon>
    </lineage>
</organism>
<feature type="chain" id="PRO_5043139154" evidence="2">
    <location>
        <begin position="24"/>
        <end position="76"/>
    </location>
</feature>
<feature type="signal peptide" evidence="2">
    <location>
        <begin position="1"/>
        <end position="23"/>
    </location>
</feature>
<protein>
    <submittedName>
        <fullName evidence="5">Secreted protein</fullName>
    </submittedName>
</protein>
<feature type="region of interest" description="Disordered" evidence="1">
    <location>
        <begin position="42"/>
        <end position="76"/>
    </location>
</feature>
<evidence type="ECO:0000256" key="1">
    <source>
        <dbReference type="SAM" id="MobiDB-lite"/>
    </source>
</evidence>
<reference evidence="3 4" key="2">
    <citation type="submission" date="2018-11" db="EMBL/GenBank/DDBJ databases">
        <authorList>
            <consortium name="Pathogen Informatics"/>
        </authorList>
    </citation>
    <scope>NUCLEOTIDE SEQUENCE [LARGE SCALE GENOMIC DNA]</scope>
</reference>
<evidence type="ECO:0000313" key="5">
    <source>
        <dbReference type="WBParaSite" id="GPUH_0002042901-mRNA-1"/>
    </source>
</evidence>
<dbReference type="AlphaFoldDB" id="A0A183EHG3"/>
<reference evidence="5" key="1">
    <citation type="submission" date="2016-06" db="UniProtKB">
        <authorList>
            <consortium name="WormBaseParasite"/>
        </authorList>
    </citation>
    <scope>IDENTIFICATION</scope>
</reference>
<dbReference type="EMBL" id="UYRT01090371">
    <property type="protein sequence ID" value="VDN35960.1"/>
    <property type="molecule type" value="Genomic_DNA"/>
</dbReference>
<evidence type="ECO:0000256" key="2">
    <source>
        <dbReference type="SAM" id="SignalP"/>
    </source>
</evidence>
<dbReference type="WBParaSite" id="GPUH_0002042901-mRNA-1">
    <property type="protein sequence ID" value="GPUH_0002042901-mRNA-1"/>
    <property type="gene ID" value="GPUH_0002042901"/>
</dbReference>
<evidence type="ECO:0000313" key="4">
    <source>
        <dbReference type="Proteomes" id="UP000271098"/>
    </source>
</evidence>